<organism evidence="1 2">
    <name type="scientific">Enterococcus mundtii</name>
    <dbReference type="NCBI Taxonomy" id="53346"/>
    <lineage>
        <taxon>Bacteria</taxon>
        <taxon>Bacillati</taxon>
        <taxon>Bacillota</taxon>
        <taxon>Bacilli</taxon>
        <taxon>Lactobacillales</taxon>
        <taxon>Enterococcaceae</taxon>
        <taxon>Enterococcus</taxon>
    </lineage>
</organism>
<gene>
    <name evidence="1" type="ORF">CUS89_15820</name>
</gene>
<accession>A0A2S7RMI8</accession>
<protein>
    <submittedName>
        <fullName evidence="1">Cell wall protein</fullName>
    </submittedName>
</protein>
<proteinExistence type="predicted"/>
<reference evidence="1 2" key="1">
    <citation type="journal article" date="2018" name="Pathog. Dis.">
        <title>Whole-genome sequencing based characterization of antimicrobial resistance in Enterococcus.</title>
        <authorList>
            <person name="Tyson G."/>
        </authorList>
    </citation>
    <scope>NUCLEOTIDE SEQUENCE [LARGE SCALE GENOMIC DNA]</scope>
    <source>
        <strain evidence="1 2">CVM N55263</strain>
    </source>
</reference>
<name>A0A2S7RMI8_ENTMU</name>
<comment type="caution">
    <text evidence="1">The sequence shown here is derived from an EMBL/GenBank/DDBJ whole genome shotgun (WGS) entry which is preliminary data.</text>
</comment>
<dbReference type="Proteomes" id="UP000237934">
    <property type="component" value="Unassembled WGS sequence"/>
</dbReference>
<dbReference type="AlphaFoldDB" id="A0A2S7RMI8"/>
<dbReference type="EMBL" id="PUAP01000070">
    <property type="protein sequence ID" value="PQF19564.1"/>
    <property type="molecule type" value="Genomic_DNA"/>
</dbReference>
<feature type="non-terminal residue" evidence="1">
    <location>
        <position position="152"/>
    </location>
</feature>
<evidence type="ECO:0000313" key="1">
    <source>
        <dbReference type="EMBL" id="PQF19564.1"/>
    </source>
</evidence>
<evidence type="ECO:0000313" key="2">
    <source>
        <dbReference type="Proteomes" id="UP000237934"/>
    </source>
</evidence>
<sequence>MTIRQAIQGFNNGRPLEVNEGDIFKVYHAETENRNLLMRDNLVRNFTAGSNYAHYRIQNGEFEPITMIHAEKQNQSLVLGEDASELDATKLINEVRFNGHQLSSSLYNVEQIDTFDTQTAGQKSVTVRVSTADGVTATDIEVPYEVKWGSTI</sequence>